<feature type="domain" description="Methyltransferase type 11" evidence="4">
    <location>
        <begin position="35"/>
        <end position="133"/>
    </location>
</feature>
<evidence type="ECO:0000313" key="5">
    <source>
        <dbReference type="EMBL" id="KAJ7632666.1"/>
    </source>
</evidence>
<keyword evidence="3" id="KW-0808">Transferase</keyword>
<dbReference type="Pfam" id="PF08241">
    <property type="entry name" value="Methyltransf_11"/>
    <property type="match status" value="1"/>
</dbReference>
<dbReference type="Gene3D" id="3.40.50.150">
    <property type="entry name" value="Vaccinia Virus protein VP39"/>
    <property type="match status" value="1"/>
</dbReference>
<dbReference type="InterPro" id="IPR051052">
    <property type="entry name" value="Diverse_substrate_MTase"/>
</dbReference>
<dbReference type="AlphaFoldDB" id="A0AAD7BWJ0"/>
<dbReference type="Proteomes" id="UP001221142">
    <property type="component" value="Unassembled WGS sequence"/>
</dbReference>
<accession>A0AAD7BWJ0</accession>
<gene>
    <name evidence="5" type="ORF">FB45DRAFT_913107</name>
</gene>
<organism evidence="5 6">
    <name type="scientific">Roridomyces roridus</name>
    <dbReference type="NCBI Taxonomy" id="1738132"/>
    <lineage>
        <taxon>Eukaryota</taxon>
        <taxon>Fungi</taxon>
        <taxon>Dikarya</taxon>
        <taxon>Basidiomycota</taxon>
        <taxon>Agaricomycotina</taxon>
        <taxon>Agaricomycetes</taxon>
        <taxon>Agaricomycetidae</taxon>
        <taxon>Agaricales</taxon>
        <taxon>Marasmiineae</taxon>
        <taxon>Mycenaceae</taxon>
        <taxon>Roridomyces</taxon>
    </lineage>
</organism>
<evidence type="ECO:0000256" key="2">
    <source>
        <dbReference type="ARBA" id="ARBA00022603"/>
    </source>
</evidence>
<comment type="similarity">
    <text evidence="1">Belongs to the methyltransferase superfamily.</text>
</comment>
<protein>
    <submittedName>
        <fullName evidence="5">S-adenosyl-L-methionine-dependent methyltransferase</fullName>
    </submittedName>
</protein>
<dbReference type="InterPro" id="IPR013216">
    <property type="entry name" value="Methyltransf_11"/>
</dbReference>
<evidence type="ECO:0000256" key="3">
    <source>
        <dbReference type="ARBA" id="ARBA00022679"/>
    </source>
</evidence>
<dbReference type="PANTHER" id="PTHR44942">
    <property type="entry name" value="METHYLTRANSF_11 DOMAIN-CONTAINING PROTEIN"/>
    <property type="match status" value="1"/>
</dbReference>
<name>A0AAD7BWJ0_9AGAR</name>
<sequence length="254" mass="28744">MSVHSLYDRSRPSYQSSALAHMRHAVKHSPPLNVVEIGAGTGIFTRALLAHPDWASDLNQLQVFEPSEGMRDVFSKTVSDPRISLFAGTFQQTSVETGWADVVIIAQAFHWCPDFALAAKEIERILKPGGVLCLIWNLEARDAAKWVADVRDRIEMYEKGSPQYRLGLWRQFFELQEYQTAFGASRGALDWLRVVDRAFSKSYMTLLTAEEKANVRGDIIGILNREGAEKVWIDETAGVFEYPYKTDVVVCRKK</sequence>
<dbReference type="PANTHER" id="PTHR44942:SF4">
    <property type="entry name" value="METHYLTRANSFERASE TYPE 11 DOMAIN-CONTAINING PROTEIN"/>
    <property type="match status" value="1"/>
</dbReference>
<keyword evidence="6" id="KW-1185">Reference proteome</keyword>
<evidence type="ECO:0000313" key="6">
    <source>
        <dbReference type="Proteomes" id="UP001221142"/>
    </source>
</evidence>
<dbReference type="GO" id="GO:0008757">
    <property type="term" value="F:S-adenosylmethionine-dependent methyltransferase activity"/>
    <property type="evidence" value="ECO:0007669"/>
    <property type="project" value="InterPro"/>
</dbReference>
<dbReference type="GO" id="GO:0032259">
    <property type="term" value="P:methylation"/>
    <property type="evidence" value="ECO:0007669"/>
    <property type="project" value="UniProtKB-KW"/>
</dbReference>
<dbReference type="SUPFAM" id="SSF53335">
    <property type="entry name" value="S-adenosyl-L-methionine-dependent methyltransferases"/>
    <property type="match status" value="1"/>
</dbReference>
<proteinExistence type="inferred from homology"/>
<reference evidence="5" key="1">
    <citation type="submission" date="2023-03" db="EMBL/GenBank/DDBJ databases">
        <title>Massive genome expansion in bonnet fungi (Mycena s.s.) driven by repeated elements and novel gene families across ecological guilds.</title>
        <authorList>
            <consortium name="Lawrence Berkeley National Laboratory"/>
            <person name="Harder C.B."/>
            <person name="Miyauchi S."/>
            <person name="Viragh M."/>
            <person name="Kuo A."/>
            <person name="Thoen E."/>
            <person name="Andreopoulos B."/>
            <person name="Lu D."/>
            <person name="Skrede I."/>
            <person name="Drula E."/>
            <person name="Henrissat B."/>
            <person name="Morin E."/>
            <person name="Kohler A."/>
            <person name="Barry K."/>
            <person name="LaButti K."/>
            <person name="Morin E."/>
            <person name="Salamov A."/>
            <person name="Lipzen A."/>
            <person name="Mereny Z."/>
            <person name="Hegedus B."/>
            <person name="Baldrian P."/>
            <person name="Stursova M."/>
            <person name="Weitz H."/>
            <person name="Taylor A."/>
            <person name="Grigoriev I.V."/>
            <person name="Nagy L.G."/>
            <person name="Martin F."/>
            <person name="Kauserud H."/>
        </authorList>
    </citation>
    <scope>NUCLEOTIDE SEQUENCE</scope>
    <source>
        <strain evidence="5">9284</strain>
    </source>
</reference>
<dbReference type="EMBL" id="JARKIF010000008">
    <property type="protein sequence ID" value="KAJ7632666.1"/>
    <property type="molecule type" value="Genomic_DNA"/>
</dbReference>
<comment type="caution">
    <text evidence="5">The sequence shown here is derived from an EMBL/GenBank/DDBJ whole genome shotgun (WGS) entry which is preliminary data.</text>
</comment>
<dbReference type="CDD" id="cd02440">
    <property type="entry name" value="AdoMet_MTases"/>
    <property type="match status" value="1"/>
</dbReference>
<evidence type="ECO:0000259" key="4">
    <source>
        <dbReference type="Pfam" id="PF08241"/>
    </source>
</evidence>
<evidence type="ECO:0000256" key="1">
    <source>
        <dbReference type="ARBA" id="ARBA00008361"/>
    </source>
</evidence>
<dbReference type="InterPro" id="IPR029063">
    <property type="entry name" value="SAM-dependent_MTases_sf"/>
</dbReference>
<keyword evidence="2 5" id="KW-0489">Methyltransferase</keyword>